<keyword evidence="2" id="KW-0472">Membrane</keyword>
<proteinExistence type="predicted"/>
<reference evidence="3" key="1">
    <citation type="submission" date="2023-06" db="EMBL/GenBank/DDBJ databases">
        <authorList>
            <consortium name="Lawrence Berkeley National Laboratory"/>
            <person name="Ahrendt S."/>
            <person name="Sahu N."/>
            <person name="Indic B."/>
            <person name="Wong-Bajracharya J."/>
            <person name="Merenyi Z."/>
            <person name="Ke H.-M."/>
            <person name="Monk M."/>
            <person name="Kocsube S."/>
            <person name="Drula E."/>
            <person name="Lipzen A."/>
            <person name="Balint B."/>
            <person name="Henrissat B."/>
            <person name="Andreopoulos B."/>
            <person name="Martin F.M."/>
            <person name="Harder C.B."/>
            <person name="Rigling D."/>
            <person name="Ford K.L."/>
            <person name="Foster G.D."/>
            <person name="Pangilinan J."/>
            <person name="Papanicolaou A."/>
            <person name="Barry K."/>
            <person name="LaButti K."/>
            <person name="Viragh M."/>
            <person name="Koriabine M."/>
            <person name="Yan M."/>
            <person name="Riley R."/>
            <person name="Champramary S."/>
            <person name="Plett K.L."/>
            <person name="Tsai I.J."/>
            <person name="Slot J."/>
            <person name="Sipos G."/>
            <person name="Plett J."/>
            <person name="Nagy L.G."/>
            <person name="Grigoriev I.V."/>
        </authorList>
    </citation>
    <scope>NUCLEOTIDE SEQUENCE</scope>
    <source>
        <strain evidence="3">CCBAS 213</strain>
    </source>
</reference>
<evidence type="ECO:0000256" key="2">
    <source>
        <dbReference type="SAM" id="Phobius"/>
    </source>
</evidence>
<dbReference type="GeneID" id="85364747"/>
<dbReference type="EMBL" id="JAUEPS010000117">
    <property type="protein sequence ID" value="KAK0437086.1"/>
    <property type="molecule type" value="Genomic_DNA"/>
</dbReference>
<dbReference type="RefSeq" id="XP_060322452.1">
    <property type="nucleotide sequence ID" value="XM_060481199.1"/>
</dbReference>
<organism evidence="3 4">
    <name type="scientific">Armillaria tabescens</name>
    <name type="common">Ringless honey mushroom</name>
    <name type="synonym">Agaricus tabescens</name>
    <dbReference type="NCBI Taxonomy" id="1929756"/>
    <lineage>
        <taxon>Eukaryota</taxon>
        <taxon>Fungi</taxon>
        <taxon>Dikarya</taxon>
        <taxon>Basidiomycota</taxon>
        <taxon>Agaricomycotina</taxon>
        <taxon>Agaricomycetes</taxon>
        <taxon>Agaricomycetidae</taxon>
        <taxon>Agaricales</taxon>
        <taxon>Marasmiineae</taxon>
        <taxon>Physalacriaceae</taxon>
        <taxon>Desarmillaria</taxon>
    </lineage>
</organism>
<evidence type="ECO:0000313" key="3">
    <source>
        <dbReference type="EMBL" id="KAK0437086.1"/>
    </source>
</evidence>
<feature type="transmembrane region" description="Helical" evidence="2">
    <location>
        <begin position="124"/>
        <end position="144"/>
    </location>
</feature>
<dbReference type="AlphaFoldDB" id="A0AA39MJE9"/>
<gene>
    <name evidence="3" type="ORF">EV420DRAFT_205076</name>
</gene>
<dbReference type="Proteomes" id="UP001175211">
    <property type="component" value="Unassembled WGS sequence"/>
</dbReference>
<accession>A0AA39MJE9</accession>
<keyword evidence="2" id="KW-1133">Transmembrane helix</keyword>
<name>A0AA39MJE9_ARMTA</name>
<evidence type="ECO:0000313" key="4">
    <source>
        <dbReference type="Proteomes" id="UP001175211"/>
    </source>
</evidence>
<keyword evidence="4" id="KW-1185">Reference proteome</keyword>
<protein>
    <submittedName>
        <fullName evidence="3">Uncharacterized protein</fullName>
    </submittedName>
</protein>
<keyword evidence="2" id="KW-0812">Transmembrane</keyword>
<sequence length="176" mass="19988">MTTDAFNGDSDINLTLLGTQFWVRFRSIICFIAYPKSCIKWKTYAGNISSSETYHCEVVRSTQDLCLLATMRGSQSKPQTEEFSRASSPHANRDAQSDSSNVERALLDWQEDSNGCISSTGTRFYILWGVTVIVLVFIVMRQWYRSRRVCKATKEVNCPVTDDLESRKCLISNTRG</sequence>
<evidence type="ECO:0000256" key="1">
    <source>
        <dbReference type="SAM" id="MobiDB-lite"/>
    </source>
</evidence>
<comment type="caution">
    <text evidence="3">The sequence shown here is derived from an EMBL/GenBank/DDBJ whole genome shotgun (WGS) entry which is preliminary data.</text>
</comment>
<feature type="region of interest" description="Disordered" evidence="1">
    <location>
        <begin position="77"/>
        <end position="99"/>
    </location>
</feature>